<keyword evidence="3" id="KW-1185">Reference proteome</keyword>
<proteinExistence type="predicted"/>
<comment type="caution">
    <text evidence="2">The sequence shown here is derived from an EMBL/GenBank/DDBJ whole genome shotgun (WGS) entry which is preliminary data.</text>
</comment>
<protein>
    <submittedName>
        <fullName evidence="2">Uncharacterized protein</fullName>
    </submittedName>
</protein>
<accession>A0A0B2VJ24</accession>
<dbReference type="EMBL" id="JPKZ01001610">
    <property type="protein sequence ID" value="KHN81035.1"/>
    <property type="molecule type" value="Genomic_DNA"/>
</dbReference>
<keyword evidence="1" id="KW-0812">Transmembrane</keyword>
<evidence type="ECO:0000313" key="3">
    <source>
        <dbReference type="Proteomes" id="UP000031036"/>
    </source>
</evidence>
<organism evidence="2 3">
    <name type="scientific">Toxocara canis</name>
    <name type="common">Canine roundworm</name>
    <dbReference type="NCBI Taxonomy" id="6265"/>
    <lineage>
        <taxon>Eukaryota</taxon>
        <taxon>Metazoa</taxon>
        <taxon>Ecdysozoa</taxon>
        <taxon>Nematoda</taxon>
        <taxon>Chromadorea</taxon>
        <taxon>Rhabditida</taxon>
        <taxon>Spirurina</taxon>
        <taxon>Ascaridomorpha</taxon>
        <taxon>Ascaridoidea</taxon>
        <taxon>Toxocaridae</taxon>
        <taxon>Toxocara</taxon>
    </lineage>
</organism>
<name>A0A0B2VJ24_TOXCA</name>
<reference evidence="2 3" key="1">
    <citation type="submission" date="2014-11" db="EMBL/GenBank/DDBJ databases">
        <title>Genetic blueprint of the zoonotic pathogen Toxocara canis.</title>
        <authorList>
            <person name="Zhu X.-Q."/>
            <person name="Korhonen P.K."/>
            <person name="Cai H."/>
            <person name="Young N.D."/>
            <person name="Nejsum P."/>
            <person name="von Samson-Himmelstjerna G."/>
            <person name="Boag P.R."/>
            <person name="Tan P."/>
            <person name="Li Q."/>
            <person name="Min J."/>
            <person name="Yang Y."/>
            <person name="Wang X."/>
            <person name="Fang X."/>
            <person name="Hall R.S."/>
            <person name="Hofmann A."/>
            <person name="Sternberg P.W."/>
            <person name="Jex A.R."/>
            <person name="Gasser R.B."/>
        </authorList>
    </citation>
    <scope>NUCLEOTIDE SEQUENCE [LARGE SCALE GENOMIC DNA]</scope>
    <source>
        <strain evidence="2">PN_DK_2014</strain>
    </source>
</reference>
<dbReference type="AlphaFoldDB" id="A0A0B2VJ24"/>
<dbReference type="Proteomes" id="UP000031036">
    <property type="component" value="Unassembled WGS sequence"/>
</dbReference>
<evidence type="ECO:0000256" key="1">
    <source>
        <dbReference type="SAM" id="Phobius"/>
    </source>
</evidence>
<gene>
    <name evidence="2" type="ORF">Tcan_16187</name>
</gene>
<keyword evidence="1" id="KW-0472">Membrane</keyword>
<feature type="transmembrane region" description="Helical" evidence="1">
    <location>
        <begin position="12"/>
        <end position="31"/>
    </location>
</feature>
<evidence type="ECO:0000313" key="2">
    <source>
        <dbReference type="EMBL" id="KHN81035.1"/>
    </source>
</evidence>
<sequence>MLYYSWMTPKVFSPLLCFNVLAVALILKPFIDEGMHQLFMERFLKFRAFDFFVALRSPSNSNRIISIRYNSRPQSICCSLSVISLIIKSSKITQSSQNLLPVITLRYAPHTNILATQF</sequence>
<keyword evidence="1" id="KW-1133">Transmembrane helix</keyword>